<keyword evidence="1" id="KW-0808">Transferase</keyword>
<evidence type="ECO:0000256" key="3">
    <source>
        <dbReference type="ARBA" id="ARBA00022722"/>
    </source>
</evidence>
<dbReference type="EMBL" id="CACSLK010027787">
    <property type="protein sequence ID" value="CAA0829655.1"/>
    <property type="molecule type" value="Genomic_DNA"/>
</dbReference>
<feature type="region of interest" description="Disordered" evidence="6">
    <location>
        <begin position="1"/>
        <end position="39"/>
    </location>
</feature>
<evidence type="ECO:0000256" key="1">
    <source>
        <dbReference type="ARBA" id="ARBA00022679"/>
    </source>
</evidence>
<feature type="domain" description="Reverse transcriptase" evidence="7">
    <location>
        <begin position="470"/>
        <end position="649"/>
    </location>
</feature>
<dbReference type="InterPro" id="IPR050951">
    <property type="entry name" value="Retrovirus_Pol_polyprotein"/>
</dbReference>
<gene>
    <name evidence="8" type="ORF">SHERM_25177</name>
</gene>
<dbReference type="GO" id="GO:0016779">
    <property type="term" value="F:nucleotidyltransferase activity"/>
    <property type="evidence" value="ECO:0007669"/>
    <property type="project" value="UniProtKB-KW"/>
</dbReference>
<dbReference type="GO" id="GO:0004519">
    <property type="term" value="F:endonuclease activity"/>
    <property type="evidence" value="ECO:0007669"/>
    <property type="project" value="UniProtKB-KW"/>
</dbReference>
<dbReference type="PANTHER" id="PTHR37984">
    <property type="entry name" value="PROTEIN CBG26694"/>
    <property type="match status" value="1"/>
</dbReference>
<reference evidence="8" key="1">
    <citation type="submission" date="2019-12" db="EMBL/GenBank/DDBJ databases">
        <authorList>
            <person name="Scholes J."/>
        </authorList>
    </citation>
    <scope>NUCLEOTIDE SEQUENCE</scope>
</reference>
<evidence type="ECO:0000256" key="2">
    <source>
        <dbReference type="ARBA" id="ARBA00022695"/>
    </source>
</evidence>
<feature type="compositionally biased region" description="Low complexity" evidence="6">
    <location>
        <begin position="26"/>
        <end position="39"/>
    </location>
</feature>
<evidence type="ECO:0000256" key="4">
    <source>
        <dbReference type="ARBA" id="ARBA00022759"/>
    </source>
</evidence>
<dbReference type="CDD" id="cd00303">
    <property type="entry name" value="retropepsin_like"/>
    <property type="match status" value="1"/>
</dbReference>
<keyword evidence="3" id="KW-0540">Nuclease</keyword>
<feature type="compositionally biased region" description="Polar residues" evidence="6">
    <location>
        <begin position="70"/>
        <end position="88"/>
    </location>
</feature>
<keyword evidence="9" id="KW-1185">Reference proteome</keyword>
<dbReference type="InterPro" id="IPR043502">
    <property type="entry name" value="DNA/RNA_pol_sf"/>
</dbReference>
<evidence type="ECO:0000313" key="9">
    <source>
        <dbReference type="Proteomes" id="UP001153555"/>
    </source>
</evidence>
<dbReference type="Pfam" id="PF17919">
    <property type="entry name" value="RT_RNaseH_2"/>
    <property type="match status" value="1"/>
</dbReference>
<dbReference type="Pfam" id="PF00078">
    <property type="entry name" value="RVT_1"/>
    <property type="match status" value="1"/>
</dbReference>
<accession>A0A9N7NIK1</accession>
<dbReference type="Gene3D" id="3.10.20.370">
    <property type="match status" value="1"/>
</dbReference>
<dbReference type="PANTHER" id="PTHR37984:SF5">
    <property type="entry name" value="PROTEIN NYNRIN-LIKE"/>
    <property type="match status" value="1"/>
</dbReference>
<feature type="region of interest" description="Disordered" evidence="6">
    <location>
        <begin position="69"/>
        <end position="105"/>
    </location>
</feature>
<feature type="compositionally biased region" description="Basic and acidic residues" evidence="6">
    <location>
        <begin position="340"/>
        <end position="372"/>
    </location>
</feature>
<dbReference type="InterPro" id="IPR041577">
    <property type="entry name" value="RT_RNaseH_2"/>
</dbReference>
<evidence type="ECO:0000259" key="7">
    <source>
        <dbReference type="PROSITE" id="PS50878"/>
    </source>
</evidence>
<comment type="caution">
    <text evidence="8">The sequence shown here is derived from an EMBL/GenBank/DDBJ whole genome shotgun (WGS) entry which is preliminary data.</text>
</comment>
<proteinExistence type="predicted"/>
<dbReference type="PROSITE" id="PS50878">
    <property type="entry name" value="RT_POL"/>
    <property type="match status" value="1"/>
</dbReference>
<dbReference type="CDD" id="cd01647">
    <property type="entry name" value="RT_LTR"/>
    <property type="match status" value="1"/>
</dbReference>
<evidence type="ECO:0000256" key="5">
    <source>
        <dbReference type="ARBA" id="ARBA00023268"/>
    </source>
</evidence>
<keyword evidence="4" id="KW-0378">Hydrolase</keyword>
<evidence type="ECO:0000256" key="6">
    <source>
        <dbReference type="SAM" id="MobiDB-lite"/>
    </source>
</evidence>
<keyword evidence="2" id="KW-0548">Nucleotidyltransferase</keyword>
<evidence type="ECO:0000313" key="8">
    <source>
        <dbReference type="EMBL" id="CAA0829655.1"/>
    </source>
</evidence>
<feature type="non-terminal residue" evidence="8">
    <location>
        <position position="879"/>
    </location>
</feature>
<dbReference type="InterPro" id="IPR043128">
    <property type="entry name" value="Rev_trsase/Diguanyl_cyclase"/>
</dbReference>
<sequence length="879" mass="98163">DAAEMPPPPPQNLAAVQPGGTGEQQGGAAAQGGAPPRAAVQVPDQPVVMTRQEMQQMVAEAAAQAVQQVTNSLSRATTAPNTVAGSRQNAEEDESSYGGGGPAHDREMERMAEQLRQLQAKVDEGDAGQIKRGTIYMISGGPTDGDSNNARKGHVRAMKRKREEVSITARMPVISFKAEDAEGVVLPHNDALVITAEVAGFDVKRVFIDTGSSVDVMFYDCFVQINRELNMELKAVTTALYGFNGGEVMPMGEVSLPMALGSGELRKVRMVRFVVVGAESSYNIIMGRTSLNAFQAVISTYHMTIKYPVGENVGEIAGDQLTSRSCYQTTVSNNRQLAKRQAESRGEEVNRPGGSRSREDRQKVEKGKEKMDIQPGEEVEEVQMIEGCERRKFRIEKDLGEPVRSRLIQLVREFADIFAYTAEELTGINAEVIEHRLNIDLSVRPVKQKRRHHGAEMDKIIEQEVEKLLGARHIKEIQFPEWLSNTVMVSKAEGKWRMCIYFRDLNKACPKDLYPLPRIDQLVDSTAGCELLSLMDASQGYHQIPLAREDWKRVSFVTSRGTYCYVVMPFGLNNAGATYQRLVDKIFKEQLGRNMEVYVDDMLVKSKEEIDHVNNLKETFMTLRKYGMKLNPAKCSFGVKSGKFLGYMVTRRGIEVNPKKVRAVIEMQPPTKVNEVQILTGRIAGLSRFISKVAEKSGPLFKTLRKSSKFEWTEEAQKAFEELKRMLVDLPLLAKPAQGEDLVLYISIGETAVSSVLLREEGAAQFPIYYISKVMQGAERRYSEIEKGALAVVVTVRKLRPYFLEHRVRVRTNMPLGETLGRPFVSGRLVKWAVELSEYTIIYEPRRAIKAQALADFIQEGTKEGEELEGVWQVFADGS</sequence>
<keyword evidence="5" id="KW-0511">Multifunctional enzyme</keyword>
<dbReference type="OrthoDB" id="542221at2759"/>
<dbReference type="SUPFAM" id="SSF56672">
    <property type="entry name" value="DNA/RNA polymerases"/>
    <property type="match status" value="1"/>
</dbReference>
<dbReference type="Proteomes" id="UP001153555">
    <property type="component" value="Unassembled WGS sequence"/>
</dbReference>
<feature type="compositionally biased region" description="Pro residues" evidence="6">
    <location>
        <begin position="1"/>
        <end position="11"/>
    </location>
</feature>
<dbReference type="Gene3D" id="2.40.70.10">
    <property type="entry name" value="Acid Proteases"/>
    <property type="match status" value="1"/>
</dbReference>
<name>A0A9N7NIK1_STRHE</name>
<organism evidence="8 9">
    <name type="scientific">Striga hermonthica</name>
    <name type="common">Purple witchweed</name>
    <name type="synonym">Buchnera hermonthica</name>
    <dbReference type="NCBI Taxonomy" id="68872"/>
    <lineage>
        <taxon>Eukaryota</taxon>
        <taxon>Viridiplantae</taxon>
        <taxon>Streptophyta</taxon>
        <taxon>Embryophyta</taxon>
        <taxon>Tracheophyta</taxon>
        <taxon>Spermatophyta</taxon>
        <taxon>Magnoliopsida</taxon>
        <taxon>eudicotyledons</taxon>
        <taxon>Gunneridae</taxon>
        <taxon>Pentapetalae</taxon>
        <taxon>asterids</taxon>
        <taxon>lamiids</taxon>
        <taxon>Lamiales</taxon>
        <taxon>Orobanchaceae</taxon>
        <taxon>Buchnereae</taxon>
        <taxon>Striga</taxon>
    </lineage>
</organism>
<dbReference type="InterPro" id="IPR000477">
    <property type="entry name" value="RT_dom"/>
</dbReference>
<dbReference type="Gene3D" id="3.10.10.10">
    <property type="entry name" value="HIV Type 1 Reverse Transcriptase, subunit A, domain 1"/>
    <property type="match status" value="1"/>
</dbReference>
<feature type="non-terminal residue" evidence="8">
    <location>
        <position position="1"/>
    </location>
</feature>
<dbReference type="Gene3D" id="3.30.70.270">
    <property type="match status" value="2"/>
</dbReference>
<protein>
    <recommendedName>
        <fullName evidence="7">Reverse transcriptase domain-containing protein</fullName>
    </recommendedName>
</protein>
<dbReference type="InterPro" id="IPR021109">
    <property type="entry name" value="Peptidase_aspartic_dom_sf"/>
</dbReference>
<feature type="region of interest" description="Disordered" evidence="6">
    <location>
        <begin position="332"/>
        <end position="375"/>
    </location>
</feature>
<keyword evidence="4" id="KW-0255">Endonuclease</keyword>
<dbReference type="AlphaFoldDB" id="A0A9N7NIK1"/>